<dbReference type="CDD" id="cd02787">
    <property type="entry name" value="MopB_CT_ydeP"/>
    <property type="match status" value="1"/>
</dbReference>
<dbReference type="NCBIfam" id="TIGR01701">
    <property type="entry name" value="Fdhalpha-like"/>
    <property type="match status" value="1"/>
</dbReference>
<dbReference type="Gene3D" id="3.40.50.740">
    <property type="match status" value="1"/>
</dbReference>
<gene>
    <name evidence="12" type="ORF">H2204_013438</name>
</gene>
<dbReference type="GO" id="GO:0016020">
    <property type="term" value="C:membrane"/>
    <property type="evidence" value="ECO:0007669"/>
    <property type="project" value="TreeGrafter"/>
</dbReference>
<dbReference type="GO" id="GO:0051539">
    <property type="term" value="F:4 iron, 4 sulfur cluster binding"/>
    <property type="evidence" value="ECO:0007669"/>
    <property type="project" value="UniProtKB-KW"/>
</dbReference>
<evidence type="ECO:0000313" key="12">
    <source>
        <dbReference type="EMBL" id="KAJ9617771.1"/>
    </source>
</evidence>
<name>A0AA38XQH9_9EURO</name>
<dbReference type="SUPFAM" id="SSF53706">
    <property type="entry name" value="Formate dehydrogenase/DMSO reductase, domains 1-3"/>
    <property type="match status" value="1"/>
</dbReference>
<dbReference type="InterPro" id="IPR041953">
    <property type="entry name" value="YdeP_MopB"/>
</dbReference>
<comment type="cofactor">
    <cofactor evidence="1">
        <name>Mo-bis(molybdopterin guanine dinucleotide)</name>
        <dbReference type="ChEBI" id="CHEBI:60539"/>
    </cofactor>
</comment>
<evidence type="ECO:0008006" key="13">
    <source>
        <dbReference type="Google" id="ProtNLM"/>
    </source>
</evidence>
<evidence type="ECO:0000256" key="9">
    <source>
        <dbReference type="ARBA" id="ARBA00023014"/>
    </source>
</evidence>
<dbReference type="CDD" id="cd02767">
    <property type="entry name" value="MopB_ydeP"/>
    <property type="match status" value="1"/>
</dbReference>
<dbReference type="InterPro" id="IPR006656">
    <property type="entry name" value="Mopterin_OxRdtase"/>
</dbReference>
<dbReference type="InterPro" id="IPR006657">
    <property type="entry name" value="MoPterin_dinucl-bd_dom"/>
</dbReference>
<evidence type="ECO:0000256" key="3">
    <source>
        <dbReference type="ARBA" id="ARBA00010312"/>
    </source>
</evidence>
<evidence type="ECO:0000256" key="6">
    <source>
        <dbReference type="ARBA" id="ARBA00022723"/>
    </source>
</evidence>
<accession>A0AA38XQH9</accession>
<dbReference type="GO" id="GO:0008863">
    <property type="term" value="F:formate dehydrogenase (NAD+) activity"/>
    <property type="evidence" value="ECO:0007669"/>
    <property type="project" value="InterPro"/>
</dbReference>
<evidence type="ECO:0000256" key="8">
    <source>
        <dbReference type="ARBA" id="ARBA00023004"/>
    </source>
</evidence>
<dbReference type="EMBL" id="JAPDRN010000153">
    <property type="protein sequence ID" value="KAJ9617771.1"/>
    <property type="molecule type" value="Genomic_DNA"/>
</dbReference>
<keyword evidence="5" id="KW-0500">Molybdenum</keyword>
<keyword evidence="6" id="KW-0479">Metal-binding</keyword>
<proteinExistence type="inferred from homology"/>
<reference evidence="12" key="1">
    <citation type="submission" date="2022-10" db="EMBL/GenBank/DDBJ databases">
        <title>Culturing micro-colonial fungi from biological soil crusts in the Mojave desert and describing Neophaeococcomyces mojavensis, and introducing the new genera and species Taxawa tesnikishii.</title>
        <authorList>
            <person name="Kurbessoian T."/>
            <person name="Stajich J.E."/>
        </authorList>
    </citation>
    <scope>NUCLEOTIDE SEQUENCE</scope>
    <source>
        <strain evidence="12">TK_35</strain>
    </source>
</reference>
<dbReference type="Pfam" id="PF00384">
    <property type="entry name" value="Molybdopterin"/>
    <property type="match status" value="1"/>
</dbReference>
<evidence type="ECO:0000259" key="11">
    <source>
        <dbReference type="Pfam" id="PF01568"/>
    </source>
</evidence>
<feature type="domain" description="Molybdopterin dinucleotide-binding" evidence="11">
    <location>
        <begin position="642"/>
        <end position="749"/>
    </location>
</feature>
<comment type="caution">
    <text evidence="12">The sequence shown here is derived from an EMBL/GenBank/DDBJ whole genome shotgun (WGS) entry which is preliminary data.</text>
</comment>
<comment type="cofactor">
    <cofactor evidence="2">
        <name>[4Fe-4S] cluster</name>
        <dbReference type="ChEBI" id="CHEBI:49883"/>
    </cofactor>
</comment>
<dbReference type="SUPFAM" id="SSF50692">
    <property type="entry name" value="ADC-like"/>
    <property type="match status" value="1"/>
</dbReference>
<evidence type="ECO:0000256" key="1">
    <source>
        <dbReference type="ARBA" id="ARBA00001942"/>
    </source>
</evidence>
<organism evidence="12">
    <name type="scientific">Knufia peltigerae</name>
    <dbReference type="NCBI Taxonomy" id="1002370"/>
    <lineage>
        <taxon>Eukaryota</taxon>
        <taxon>Fungi</taxon>
        <taxon>Dikarya</taxon>
        <taxon>Ascomycota</taxon>
        <taxon>Pezizomycotina</taxon>
        <taxon>Eurotiomycetes</taxon>
        <taxon>Chaetothyriomycetidae</taxon>
        <taxon>Chaetothyriales</taxon>
        <taxon>Trichomeriaceae</taxon>
        <taxon>Knufia</taxon>
    </lineage>
</organism>
<comment type="similarity">
    <text evidence="3">Belongs to the prokaryotic molybdopterin-containing oxidoreductase family.</text>
</comment>
<sequence>MSEQKPPRYKPYNQPAGGWGAAGATAKVLLQQSVIGKGSKALLAMNQPGGFKCPSCAFPDADHRKKLEFCENGAKALAWEATQHRVTRELFAQHTVTELMAQTDYWLEMQGRLTEPMRYDAATDHYVPCEWDEAFALIGRHLQALDNPDQAEFYTSGRTPNEAAFLYSIFVREFGTNNFPDCSNMCHEPTSRGLPPVIGVGKGTIVLDDFEHAEAIFVMGQNTGTNSPRMMSNLVEARKRGVPIVAVNPMPERALIRFTEPQDVVQMATFGSTEITSEFVHVRIGGDLALIKGMMKVMFEREAQGEQVLDHAFLAEHTVGLEALREDVLAQDWDEIVRVSGIAQEQIRRCAQIYIRSRATVICYGMGLTQHQQGSRLLQQVANLLLLRGNFGKPGAGIGPIRGHSNVQGDRTVGIDEKPTARYLDRVQQVFGFDPPREHGHHVVESIAAMLDGSAKVFIGMGGNFIHAVPDTERAYEAMRKLELTVGIATKLNRGHLVHGRDALILPVVARSEWIRTPLGEQFVTIEDAMSNVTASRGVLEPASEHVLPEVEIVCRMAMATLPDSKVDWAAYMHDYGPIRDLIAAVYPDIYAGFNERIQALHGFHLDIPPRRRVWPTPNGKANILVMPGLEVNTVVDDPEMLRLATVRSHDQYNTTIYSYNDRYRGVYNDRMVVFMNIEDRLARGLGKEALVSLETISDDGVTRRIEGLTVLDYPMPRGALAGYYPELNPLLPLDYYDRISGTPAAKSIPVRMRAQVEQVDLPA</sequence>
<dbReference type="InterPro" id="IPR050123">
    <property type="entry name" value="Prok_molybdopt-oxidoreductase"/>
</dbReference>
<dbReference type="GO" id="GO:0043546">
    <property type="term" value="F:molybdopterin cofactor binding"/>
    <property type="evidence" value="ECO:0007669"/>
    <property type="project" value="InterPro"/>
</dbReference>
<evidence type="ECO:0000256" key="7">
    <source>
        <dbReference type="ARBA" id="ARBA00023002"/>
    </source>
</evidence>
<evidence type="ECO:0000259" key="10">
    <source>
        <dbReference type="Pfam" id="PF00384"/>
    </source>
</evidence>
<keyword evidence="9" id="KW-0411">Iron-sulfur</keyword>
<dbReference type="InterPro" id="IPR037951">
    <property type="entry name" value="MopB_CT_YdeP"/>
</dbReference>
<protein>
    <recommendedName>
        <fullName evidence="13">Formate dehydrogenase</fullName>
    </recommendedName>
</protein>
<dbReference type="PANTHER" id="PTHR43105:SF4">
    <property type="entry name" value="PROTEIN YDEP"/>
    <property type="match status" value="1"/>
</dbReference>
<keyword evidence="4" id="KW-0004">4Fe-4S</keyword>
<feature type="domain" description="Molybdopterin oxidoreductase" evidence="10">
    <location>
        <begin position="112"/>
        <end position="486"/>
    </location>
</feature>
<dbReference type="InterPro" id="IPR009010">
    <property type="entry name" value="Asp_de-COase-like_dom_sf"/>
</dbReference>
<evidence type="ECO:0000256" key="4">
    <source>
        <dbReference type="ARBA" id="ARBA00022485"/>
    </source>
</evidence>
<keyword evidence="7" id="KW-0560">Oxidoreductase</keyword>
<evidence type="ECO:0000256" key="2">
    <source>
        <dbReference type="ARBA" id="ARBA00001966"/>
    </source>
</evidence>
<dbReference type="PANTHER" id="PTHR43105">
    <property type="entry name" value="RESPIRATORY NITRATE REDUCTASE"/>
    <property type="match status" value="1"/>
</dbReference>
<keyword evidence="8" id="KW-0408">Iron</keyword>
<dbReference type="AlphaFoldDB" id="A0AA38XQH9"/>
<dbReference type="GO" id="GO:0030151">
    <property type="term" value="F:molybdenum ion binding"/>
    <property type="evidence" value="ECO:0007669"/>
    <property type="project" value="InterPro"/>
</dbReference>
<dbReference type="InterPro" id="IPR010046">
    <property type="entry name" value="Mopterin_OxRdtse_a_bac"/>
</dbReference>
<dbReference type="Gene3D" id="3.40.228.10">
    <property type="entry name" value="Dimethylsulfoxide Reductase, domain 2"/>
    <property type="match status" value="1"/>
</dbReference>
<dbReference type="Pfam" id="PF01568">
    <property type="entry name" value="Molydop_binding"/>
    <property type="match status" value="1"/>
</dbReference>
<dbReference type="PIRSF" id="PIRSF000144">
    <property type="entry name" value="CbbBc"/>
    <property type="match status" value="1"/>
</dbReference>
<evidence type="ECO:0000256" key="5">
    <source>
        <dbReference type="ARBA" id="ARBA00022505"/>
    </source>
</evidence>